<accession>A0A820G7D9</accession>
<dbReference type="EC" id="2.3.2.5" evidence="3"/>
<feature type="non-terminal residue" evidence="6">
    <location>
        <position position="1"/>
    </location>
</feature>
<evidence type="ECO:0000256" key="5">
    <source>
        <dbReference type="ARBA" id="ARBA00023315"/>
    </source>
</evidence>
<dbReference type="InterPro" id="IPR040234">
    <property type="entry name" value="QC/QCL"/>
</dbReference>
<evidence type="ECO:0000313" key="6">
    <source>
        <dbReference type="EMBL" id="CAF4274959.1"/>
    </source>
</evidence>
<name>A0A820G7D9_9BILA</name>
<evidence type="ECO:0000256" key="1">
    <source>
        <dbReference type="ARBA" id="ARBA00000001"/>
    </source>
</evidence>
<keyword evidence="5" id="KW-0012">Acyltransferase</keyword>
<comment type="catalytic activity">
    <reaction evidence="1">
        <text>N-terminal L-glutaminyl-[peptide] = N-terminal 5-oxo-L-prolyl-[peptide] + NH4(+)</text>
        <dbReference type="Rhea" id="RHEA:23652"/>
        <dbReference type="Rhea" id="RHEA-COMP:11736"/>
        <dbReference type="Rhea" id="RHEA-COMP:11846"/>
        <dbReference type="ChEBI" id="CHEBI:28938"/>
        <dbReference type="ChEBI" id="CHEBI:64722"/>
        <dbReference type="ChEBI" id="CHEBI:87215"/>
        <dbReference type="EC" id="2.3.2.5"/>
    </reaction>
</comment>
<protein>
    <recommendedName>
        <fullName evidence="3">glutaminyl-peptide cyclotransferase</fullName>
        <ecNumber evidence="3">2.3.2.5</ecNumber>
    </recommendedName>
</protein>
<proteinExistence type="inferred from homology"/>
<evidence type="ECO:0000313" key="7">
    <source>
        <dbReference type="Proteomes" id="UP000663874"/>
    </source>
</evidence>
<keyword evidence="4" id="KW-0808">Transferase</keyword>
<comment type="similarity">
    <text evidence="2">Belongs to the glutaminyl-peptide cyclotransferase family.</text>
</comment>
<evidence type="ECO:0000256" key="4">
    <source>
        <dbReference type="ARBA" id="ARBA00022679"/>
    </source>
</evidence>
<sequence>IERVSATQANVKARQFIISKLRSLDMWHIELDTFDEMTPDGNVEFTNIVATLDPTATRRL</sequence>
<dbReference type="GO" id="GO:0008270">
    <property type="term" value="F:zinc ion binding"/>
    <property type="evidence" value="ECO:0007669"/>
    <property type="project" value="TreeGrafter"/>
</dbReference>
<evidence type="ECO:0000256" key="3">
    <source>
        <dbReference type="ARBA" id="ARBA00012012"/>
    </source>
</evidence>
<evidence type="ECO:0000256" key="2">
    <source>
        <dbReference type="ARBA" id="ARBA00006014"/>
    </source>
</evidence>
<dbReference type="PANTHER" id="PTHR12283:SF3">
    <property type="entry name" value="GLUTAMINYL-PEPTIDE CYCLOTRANSFERASE-LIKE PROTEIN"/>
    <property type="match status" value="1"/>
</dbReference>
<dbReference type="AlphaFoldDB" id="A0A820G7D9"/>
<organism evidence="6 7">
    <name type="scientific">Rotaria sordida</name>
    <dbReference type="NCBI Taxonomy" id="392033"/>
    <lineage>
        <taxon>Eukaryota</taxon>
        <taxon>Metazoa</taxon>
        <taxon>Spiralia</taxon>
        <taxon>Gnathifera</taxon>
        <taxon>Rotifera</taxon>
        <taxon>Eurotatoria</taxon>
        <taxon>Bdelloidea</taxon>
        <taxon>Philodinida</taxon>
        <taxon>Philodinidae</taxon>
        <taxon>Rotaria</taxon>
    </lineage>
</organism>
<gene>
    <name evidence="6" type="ORF">FNK824_LOCUS39655</name>
</gene>
<dbReference type="Gene3D" id="3.40.630.10">
    <property type="entry name" value="Zn peptidases"/>
    <property type="match status" value="1"/>
</dbReference>
<comment type="caution">
    <text evidence="6">The sequence shown here is derived from an EMBL/GenBank/DDBJ whole genome shotgun (WGS) entry which is preliminary data.</text>
</comment>
<reference evidence="6" key="1">
    <citation type="submission" date="2021-02" db="EMBL/GenBank/DDBJ databases">
        <authorList>
            <person name="Nowell W R."/>
        </authorList>
    </citation>
    <scope>NUCLEOTIDE SEQUENCE</scope>
</reference>
<dbReference type="EMBL" id="CAJOBE010026902">
    <property type="protein sequence ID" value="CAF4274959.1"/>
    <property type="molecule type" value="Genomic_DNA"/>
</dbReference>
<dbReference type="Proteomes" id="UP000663874">
    <property type="component" value="Unassembled WGS sequence"/>
</dbReference>
<dbReference type="PANTHER" id="PTHR12283">
    <property type="entry name" value="GLUTAMINYL-PEPTIDE CYCLOTRANSFERASE"/>
    <property type="match status" value="1"/>
</dbReference>
<dbReference type="SUPFAM" id="SSF53187">
    <property type="entry name" value="Zn-dependent exopeptidases"/>
    <property type="match status" value="1"/>
</dbReference>
<dbReference type="GO" id="GO:0016603">
    <property type="term" value="F:glutaminyl-peptide cyclotransferase activity"/>
    <property type="evidence" value="ECO:0007669"/>
    <property type="project" value="UniProtKB-EC"/>
</dbReference>